<name>A0ABU4PKU5_9SPHN</name>
<organism evidence="1 2">
    <name type="scientific">Sphingomonas echinoides</name>
    <dbReference type="NCBI Taxonomy" id="59803"/>
    <lineage>
        <taxon>Bacteria</taxon>
        <taxon>Pseudomonadati</taxon>
        <taxon>Pseudomonadota</taxon>
        <taxon>Alphaproteobacteria</taxon>
        <taxon>Sphingomonadales</taxon>
        <taxon>Sphingomonadaceae</taxon>
        <taxon>Sphingomonas</taxon>
    </lineage>
</organism>
<keyword evidence="2" id="KW-1185">Reference proteome</keyword>
<evidence type="ECO:0000313" key="1">
    <source>
        <dbReference type="EMBL" id="MDX5984776.1"/>
    </source>
</evidence>
<comment type="caution">
    <text evidence="1">The sequence shown here is derived from an EMBL/GenBank/DDBJ whole genome shotgun (WGS) entry which is preliminary data.</text>
</comment>
<protein>
    <submittedName>
        <fullName evidence="1">Uncharacterized protein</fullName>
    </submittedName>
</protein>
<reference evidence="1 2" key="1">
    <citation type="submission" date="2023-11" db="EMBL/GenBank/DDBJ databases">
        <title>MicrobeMod: A computational toolkit for identifying prokaryotic methylation and restriction-modification with nanopore sequencing.</title>
        <authorList>
            <person name="Crits-Christoph A."/>
            <person name="Kang S.C."/>
            <person name="Lee H."/>
            <person name="Ostrov N."/>
        </authorList>
    </citation>
    <scope>NUCLEOTIDE SEQUENCE [LARGE SCALE GENOMIC DNA]</scope>
    <source>
        <strain evidence="1 2">ATCC 14820</strain>
    </source>
</reference>
<sequence length="49" mass="4843">MNSEYKSGNSLPQILVALVATVLIGSVTLVGTVGPATAAPVQIAAQPHG</sequence>
<proteinExistence type="predicted"/>
<dbReference type="Proteomes" id="UP001279660">
    <property type="component" value="Unassembled WGS sequence"/>
</dbReference>
<dbReference type="RefSeq" id="WP_154651262.1">
    <property type="nucleotide sequence ID" value="NZ_JAWXXV010000001.1"/>
</dbReference>
<evidence type="ECO:0000313" key="2">
    <source>
        <dbReference type="Proteomes" id="UP001279660"/>
    </source>
</evidence>
<dbReference type="EMBL" id="JAWXXV010000001">
    <property type="protein sequence ID" value="MDX5984776.1"/>
    <property type="molecule type" value="Genomic_DNA"/>
</dbReference>
<accession>A0ABU4PKU5</accession>
<gene>
    <name evidence="1" type="ORF">SIL82_10925</name>
</gene>